<evidence type="ECO:0000313" key="1">
    <source>
        <dbReference type="EMBL" id="KIH62151.1"/>
    </source>
</evidence>
<dbReference type="OrthoDB" id="10405851at2759"/>
<dbReference type="EMBL" id="KN729547">
    <property type="protein sequence ID" value="KIH62151.1"/>
    <property type="molecule type" value="Genomic_DNA"/>
</dbReference>
<protein>
    <submittedName>
        <fullName evidence="1">Uncharacterized protein</fullName>
    </submittedName>
</protein>
<gene>
    <name evidence="1" type="ORF">ANCDUO_07567</name>
</gene>
<accession>A0A0C2GYD6</accession>
<organism evidence="1 2">
    <name type="scientific">Ancylostoma duodenale</name>
    <dbReference type="NCBI Taxonomy" id="51022"/>
    <lineage>
        <taxon>Eukaryota</taxon>
        <taxon>Metazoa</taxon>
        <taxon>Ecdysozoa</taxon>
        <taxon>Nematoda</taxon>
        <taxon>Chromadorea</taxon>
        <taxon>Rhabditida</taxon>
        <taxon>Rhabditina</taxon>
        <taxon>Rhabditomorpha</taxon>
        <taxon>Strongyloidea</taxon>
        <taxon>Ancylostomatidae</taxon>
        <taxon>Ancylostomatinae</taxon>
        <taxon>Ancylostoma</taxon>
    </lineage>
</organism>
<proteinExistence type="predicted"/>
<reference evidence="1 2" key="1">
    <citation type="submission" date="2013-12" db="EMBL/GenBank/DDBJ databases">
        <title>Draft genome of the parsitic nematode Ancylostoma duodenale.</title>
        <authorList>
            <person name="Mitreva M."/>
        </authorList>
    </citation>
    <scope>NUCLEOTIDE SEQUENCE [LARGE SCALE GENOMIC DNA]</scope>
    <source>
        <strain evidence="1 2">Zhejiang</strain>
    </source>
</reference>
<sequence>MSSRRQQFGVLRHQRLRSSTSFLCDCRALSPVARICRCGTQTRRSLIMVNSGRCTVRRWSSNEHIGNIELEIPAGGKQTRSEEPLLRFKVAIGDINR</sequence>
<name>A0A0C2GYD6_9BILA</name>
<evidence type="ECO:0000313" key="2">
    <source>
        <dbReference type="Proteomes" id="UP000054047"/>
    </source>
</evidence>
<dbReference type="AlphaFoldDB" id="A0A0C2GYD6"/>
<dbReference type="Proteomes" id="UP000054047">
    <property type="component" value="Unassembled WGS sequence"/>
</dbReference>
<keyword evidence="2" id="KW-1185">Reference proteome</keyword>